<accession>A0A5C5XS79</accession>
<organism evidence="1 2">
    <name type="scientific">Allorhodopirellula solitaria</name>
    <dbReference type="NCBI Taxonomy" id="2527987"/>
    <lineage>
        <taxon>Bacteria</taxon>
        <taxon>Pseudomonadati</taxon>
        <taxon>Planctomycetota</taxon>
        <taxon>Planctomycetia</taxon>
        <taxon>Pirellulales</taxon>
        <taxon>Pirellulaceae</taxon>
        <taxon>Allorhodopirellula</taxon>
    </lineage>
</organism>
<proteinExistence type="predicted"/>
<sequence length="65" mass="7681">MENTREITIVCVHRMLNYFRNKSLHSEMIPAYCQTSYRDVAVGPTCVQWSRRWRPTALLFSCDPT</sequence>
<evidence type="ECO:0000313" key="2">
    <source>
        <dbReference type="Proteomes" id="UP000318053"/>
    </source>
</evidence>
<protein>
    <submittedName>
        <fullName evidence="1">Uncharacterized protein</fullName>
    </submittedName>
</protein>
<dbReference type="AlphaFoldDB" id="A0A5C5XS79"/>
<dbReference type="EMBL" id="SJPK01000007">
    <property type="protein sequence ID" value="TWT65233.1"/>
    <property type="molecule type" value="Genomic_DNA"/>
</dbReference>
<keyword evidence="2" id="KW-1185">Reference proteome</keyword>
<evidence type="ECO:0000313" key="1">
    <source>
        <dbReference type="EMBL" id="TWT65233.1"/>
    </source>
</evidence>
<dbReference type="Proteomes" id="UP000318053">
    <property type="component" value="Unassembled WGS sequence"/>
</dbReference>
<gene>
    <name evidence="1" type="ORF">CA85_31450</name>
</gene>
<comment type="caution">
    <text evidence="1">The sequence shown here is derived from an EMBL/GenBank/DDBJ whole genome shotgun (WGS) entry which is preliminary data.</text>
</comment>
<name>A0A5C5XS79_9BACT</name>
<reference evidence="1 2" key="1">
    <citation type="submission" date="2019-02" db="EMBL/GenBank/DDBJ databases">
        <title>Deep-cultivation of Planctomycetes and their phenomic and genomic characterization uncovers novel biology.</title>
        <authorList>
            <person name="Wiegand S."/>
            <person name="Jogler M."/>
            <person name="Boedeker C."/>
            <person name="Pinto D."/>
            <person name="Vollmers J."/>
            <person name="Rivas-Marin E."/>
            <person name="Kohn T."/>
            <person name="Peeters S.H."/>
            <person name="Heuer A."/>
            <person name="Rast P."/>
            <person name="Oberbeckmann S."/>
            <person name="Bunk B."/>
            <person name="Jeske O."/>
            <person name="Meyerdierks A."/>
            <person name="Storesund J.E."/>
            <person name="Kallscheuer N."/>
            <person name="Luecker S."/>
            <person name="Lage O.M."/>
            <person name="Pohl T."/>
            <person name="Merkel B.J."/>
            <person name="Hornburger P."/>
            <person name="Mueller R.-W."/>
            <person name="Bruemmer F."/>
            <person name="Labrenz M."/>
            <person name="Spormann A.M."/>
            <person name="Op Den Camp H."/>
            <person name="Overmann J."/>
            <person name="Amann R."/>
            <person name="Jetten M.S.M."/>
            <person name="Mascher T."/>
            <person name="Medema M.H."/>
            <person name="Devos D.P."/>
            <person name="Kaster A.-K."/>
            <person name="Ovreas L."/>
            <person name="Rohde M."/>
            <person name="Galperin M.Y."/>
            <person name="Jogler C."/>
        </authorList>
    </citation>
    <scope>NUCLEOTIDE SEQUENCE [LARGE SCALE GENOMIC DNA]</scope>
    <source>
        <strain evidence="1 2">CA85</strain>
    </source>
</reference>